<name>A0A8S1PU23_9CILI</name>
<accession>A0A8S1PU23</accession>
<sequence length="107" mass="13285">MKLYVDPYLQRQQQQQKINAIQLIEGIHLKRIQDFKYVQAQKQVHESLQQRVQNRAEKWENFFQFDDHIDIYIQIYNSKSLKKKSFFYLTPKREEQFQIIQFTEERS</sequence>
<gene>
    <name evidence="1" type="ORF">PSON_ATCC_30995.1.T0860011</name>
</gene>
<dbReference type="Proteomes" id="UP000692954">
    <property type="component" value="Unassembled WGS sequence"/>
</dbReference>
<proteinExistence type="predicted"/>
<evidence type="ECO:0000313" key="1">
    <source>
        <dbReference type="EMBL" id="CAD8106069.1"/>
    </source>
</evidence>
<organism evidence="1 2">
    <name type="scientific">Paramecium sonneborni</name>
    <dbReference type="NCBI Taxonomy" id="65129"/>
    <lineage>
        <taxon>Eukaryota</taxon>
        <taxon>Sar</taxon>
        <taxon>Alveolata</taxon>
        <taxon>Ciliophora</taxon>
        <taxon>Intramacronucleata</taxon>
        <taxon>Oligohymenophorea</taxon>
        <taxon>Peniculida</taxon>
        <taxon>Parameciidae</taxon>
        <taxon>Paramecium</taxon>
    </lineage>
</organism>
<keyword evidence="2" id="KW-1185">Reference proteome</keyword>
<comment type="caution">
    <text evidence="1">The sequence shown here is derived from an EMBL/GenBank/DDBJ whole genome shotgun (WGS) entry which is preliminary data.</text>
</comment>
<evidence type="ECO:0000313" key="2">
    <source>
        <dbReference type="Proteomes" id="UP000692954"/>
    </source>
</evidence>
<protein>
    <submittedName>
        <fullName evidence="1">Uncharacterized protein</fullName>
    </submittedName>
</protein>
<reference evidence="1" key="1">
    <citation type="submission" date="2021-01" db="EMBL/GenBank/DDBJ databases">
        <authorList>
            <consortium name="Genoscope - CEA"/>
            <person name="William W."/>
        </authorList>
    </citation>
    <scope>NUCLEOTIDE SEQUENCE</scope>
</reference>
<dbReference type="AlphaFoldDB" id="A0A8S1PU23"/>
<dbReference type="EMBL" id="CAJJDN010000086">
    <property type="protein sequence ID" value="CAD8106069.1"/>
    <property type="molecule type" value="Genomic_DNA"/>
</dbReference>